<gene>
    <name evidence="6" type="primary">vapC</name>
    <name evidence="8" type="ORF">KGA66_25450</name>
</gene>
<dbReference type="GO" id="GO:0000287">
    <property type="term" value="F:magnesium ion binding"/>
    <property type="evidence" value="ECO:0007669"/>
    <property type="project" value="UniProtKB-UniRule"/>
</dbReference>
<comment type="cofactor">
    <cofactor evidence="6">
        <name>Mg(2+)</name>
        <dbReference type="ChEBI" id="CHEBI:18420"/>
    </cofactor>
</comment>
<evidence type="ECO:0000256" key="2">
    <source>
        <dbReference type="ARBA" id="ARBA00022722"/>
    </source>
</evidence>
<comment type="caution">
    <text evidence="8">The sequence shown here is derived from an EMBL/GenBank/DDBJ whole genome shotgun (WGS) entry which is preliminary data.</text>
</comment>
<evidence type="ECO:0000256" key="6">
    <source>
        <dbReference type="HAMAP-Rule" id="MF_00265"/>
    </source>
</evidence>
<dbReference type="InterPro" id="IPR029060">
    <property type="entry name" value="PIN-like_dom_sf"/>
</dbReference>
<keyword evidence="4 6" id="KW-0378">Hydrolase</keyword>
<keyword evidence="1 6" id="KW-1277">Toxin-antitoxin system</keyword>
<evidence type="ECO:0000256" key="5">
    <source>
        <dbReference type="ARBA" id="ARBA00022842"/>
    </source>
</evidence>
<dbReference type="GO" id="GO:0004540">
    <property type="term" value="F:RNA nuclease activity"/>
    <property type="evidence" value="ECO:0007669"/>
    <property type="project" value="InterPro"/>
</dbReference>
<keyword evidence="3 6" id="KW-0479">Metal-binding</keyword>
<dbReference type="EMBL" id="JAGSXH010000148">
    <property type="protein sequence ID" value="MBS2966413.1"/>
    <property type="molecule type" value="Genomic_DNA"/>
</dbReference>
<comment type="similarity">
    <text evidence="6">Belongs to the PINc/VapC protein family.</text>
</comment>
<dbReference type="HAMAP" id="MF_00265">
    <property type="entry name" value="VapC_Nob1"/>
    <property type="match status" value="1"/>
</dbReference>
<dbReference type="InterPro" id="IPR022907">
    <property type="entry name" value="VapC_family"/>
</dbReference>
<evidence type="ECO:0000256" key="3">
    <source>
        <dbReference type="ARBA" id="ARBA00022723"/>
    </source>
</evidence>
<keyword evidence="6" id="KW-0800">Toxin</keyword>
<reference evidence="8" key="1">
    <citation type="submission" date="2021-04" db="EMBL/GenBank/DDBJ databases">
        <title>Genome based classification of Actinospica acidithermotolerans sp. nov., an actinobacterium isolated from an Indonesian hot spring.</title>
        <authorList>
            <person name="Kusuma A.B."/>
            <person name="Putra K.E."/>
            <person name="Nafisah S."/>
            <person name="Loh J."/>
            <person name="Nouioui I."/>
            <person name="Goodfellow M."/>
        </authorList>
    </citation>
    <scope>NUCLEOTIDE SEQUENCE</scope>
    <source>
        <strain evidence="8">DSM 45618</strain>
    </source>
</reference>
<comment type="function">
    <text evidence="6">Toxic component of a toxin-antitoxin (TA) system. An RNase.</text>
</comment>
<evidence type="ECO:0000256" key="1">
    <source>
        <dbReference type="ARBA" id="ARBA00022649"/>
    </source>
</evidence>
<dbReference type="GO" id="GO:0016787">
    <property type="term" value="F:hydrolase activity"/>
    <property type="evidence" value="ECO:0007669"/>
    <property type="project" value="UniProtKB-KW"/>
</dbReference>
<protein>
    <recommendedName>
        <fullName evidence="6">Ribonuclease VapC</fullName>
        <shortName evidence="6">RNase VapC</shortName>
        <ecNumber evidence="6">3.1.-.-</ecNumber>
    </recommendedName>
    <alternativeName>
        <fullName evidence="6">Toxin VapC</fullName>
    </alternativeName>
</protein>
<feature type="binding site" evidence="6">
    <location>
        <position position="98"/>
    </location>
    <ligand>
        <name>Mg(2+)</name>
        <dbReference type="ChEBI" id="CHEBI:18420"/>
    </ligand>
</feature>
<dbReference type="InterPro" id="IPR002716">
    <property type="entry name" value="PIN_dom"/>
</dbReference>
<evidence type="ECO:0000256" key="4">
    <source>
        <dbReference type="ARBA" id="ARBA00022801"/>
    </source>
</evidence>
<dbReference type="RefSeq" id="WP_211471458.1">
    <property type="nucleotide sequence ID" value="NZ_JAGSXH010000148.1"/>
</dbReference>
<evidence type="ECO:0000313" key="9">
    <source>
        <dbReference type="Proteomes" id="UP000677913"/>
    </source>
</evidence>
<dbReference type="AlphaFoldDB" id="A0A8J8BEI2"/>
<dbReference type="Pfam" id="PF01850">
    <property type="entry name" value="PIN"/>
    <property type="match status" value="1"/>
</dbReference>
<dbReference type="EC" id="3.1.-.-" evidence="6"/>
<dbReference type="GO" id="GO:0090729">
    <property type="term" value="F:toxin activity"/>
    <property type="evidence" value="ECO:0007669"/>
    <property type="project" value="UniProtKB-KW"/>
</dbReference>
<dbReference type="Gene3D" id="3.40.50.1010">
    <property type="entry name" value="5'-nuclease"/>
    <property type="match status" value="1"/>
</dbReference>
<keyword evidence="5 6" id="KW-0460">Magnesium</keyword>
<feature type="binding site" evidence="6">
    <location>
        <position position="5"/>
    </location>
    <ligand>
        <name>Mg(2+)</name>
        <dbReference type="ChEBI" id="CHEBI:18420"/>
    </ligand>
</feature>
<accession>A0A8J8BEI2</accession>
<dbReference type="Proteomes" id="UP000677913">
    <property type="component" value="Unassembled WGS sequence"/>
</dbReference>
<dbReference type="SUPFAM" id="SSF88723">
    <property type="entry name" value="PIN domain-like"/>
    <property type="match status" value="1"/>
</dbReference>
<name>A0A8J8BEI2_9ACTN</name>
<feature type="domain" description="PIN" evidence="7">
    <location>
        <begin position="2"/>
        <end position="124"/>
    </location>
</feature>
<keyword evidence="2 6" id="KW-0540">Nuclease</keyword>
<evidence type="ECO:0000259" key="7">
    <source>
        <dbReference type="Pfam" id="PF01850"/>
    </source>
</evidence>
<sequence length="137" mass="15031">MILWDTGPLLATVDRSDRHHAASVALMRVTRRPLLVPAPVLVEACYFLQERVGPRAEAAFLRSISAGHLTLVHPEAADIDRAADLVEQYASFPLGTVDASVLAIAERMNITTIASIDHRHFYAVKLRHCDGLELLPG</sequence>
<evidence type="ECO:0000313" key="8">
    <source>
        <dbReference type="EMBL" id="MBS2966413.1"/>
    </source>
</evidence>
<keyword evidence="9" id="KW-1185">Reference proteome</keyword>
<organism evidence="8 9">
    <name type="scientific">Actinocrinis puniceicyclus</name>
    <dbReference type="NCBI Taxonomy" id="977794"/>
    <lineage>
        <taxon>Bacteria</taxon>
        <taxon>Bacillati</taxon>
        <taxon>Actinomycetota</taxon>
        <taxon>Actinomycetes</taxon>
        <taxon>Catenulisporales</taxon>
        <taxon>Actinospicaceae</taxon>
        <taxon>Actinocrinis</taxon>
    </lineage>
</organism>
<proteinExistence type="inferred from homology"/>